<evidence type="ECO:0000256" key="14">
    <source>
        <dbReference type="ARBA" id="ARBA00022833"/>
    </source>
</evidence>
<dbReference type="FunFam" id="3.40.630.10:FF:000036">
    <property type="entry name" value="Carboxypeptidase Q"/>
    <property type="match status" value="1"/>
</dbReference>
<keyword evidence="14" id="KW-0862">Zinc</keyword>
<keyword evidence="7" id="KW-0964">Secreted</keyword>
<evidence type="ECO:0000256" key="11">
    <source>
        <dbReference type="ARBA" id="ARBA00022729"/>
    </source>
</evidence>
<evidence type="ECO:0000256" key="18">
    <source>
        <dbReference type="ARBA" id="ARBA00023180"/>
    </source>
</evidence>
<dbReference type="GO" id="GO:0005764">
    <property type="term" value="C:lysosome"/>
    <property type="evidence" value="ECO:0007669"/>
    <property type="project" value="UniProtKB-SubCell"/>
</dbReference>
<dbReference type="CDD" id="cd03883">
    <property type="entry name" value="M28_Pgcp_like"/>
    <property type="match status" value="1"/>
</dbReference>
<evidence type="ECO:0000256" key="9">
    <source>
        <dbReference type="ARBA" id="ARBA00022670"/>
    </source>
</evidence>
<evidence type="ECO:0000256" key="1">
    <source>
        <dbReference type="ARBA" id="ARBA00004240"/>
    </source>
</evidence>
<dbReference type="KEGG" id="aqu:100637248"/>
<evidence type="ECO:0000256" key="21">
    <source>
        <dbReference type="ARBA" id="ARBA00033328"/>
    </source>
</evidence>
<evidence type="ECO:0000256" key="12">
    <source>
        <dbReference type="ARBA" id="ARBA00022801"/>
    </source>
</evidence>
<reference evidence="24" key="2">
    <citation type="submission" date="2024-06" db="UniProtKB">
        <authorList>
            <consortium name="EnsemblMetazoa"/>
        </authorList>
    </citation>
    <scope>IDENTIFICATION</scope>
</reference>
<dbReference type="InterPro" id="IPR007484">
    <property type="entry name" value="Peptidase_M28"/>
</dbReference>
<evidence type="ECO:0000256" key="16">
    <source>
        <dbReference type="ARBA" id="ARBA00023049"/>
    </source>
</evidence>
<dbReference type="FunFam" id="3.50.30.30:FF:000009">
    <property type="entry name" value="Carboxypeptidase Q"/>
    <property type="match status" value="1"/>
</dbReference>
<evidence type="ECO:0000256" key="8">
    <source>
        <dbReference type="ARBA" id="ARBA00022645"/>
    </source>
</evidence>
<dbReference type="GO" id="GO:0043171">
    <property type="term" value="P:peptide catabolic process"/>
    <property type="evidence" value="ECO:0007669"/>
    <property type="project" value="TreeGrafter"/>
</dbReference>
<keyword evidence="19" id="KW-0458">Lysosome</keyword>
<keyword evidence="15" id="KW-0333">Golgi apparatus</keyword>
<evidence type="ECO:0000256" key="17">
    <source>
        <dbReference type="ARBA" id="ARBA00023145"/>
    </source>
</evidence>
<dbReference type="RefSeq" id="XP_019850182.1">
    <property type="nucleotide sequence ID" value="XM_019994623.1"/>
</dbReference>
<dbReference type="PROSITE" id="PS00092">
    <property type="entry name" value="N6_MTASE"/>
    <property type="match status" value="1"/>
</dbReference>
<evidence type="ECO:0000256" key="7">
    <source>
        <dbReference type="ARBA" id="ARBA00022525"/>
    </source>
</evidence>
<proteinExistence type="inferred from homology"/>
<keyword evidence="25" id="KW-1185">Reference proteome</keyword>
<dbReference type="InterPro" id="IPR039866">
    <property type="entry name" value="CPQ"/>
</dbReference>
<dbReference type="PANTHER" id="PTHR12053:SF3">
    <property type="entry name" value="CARBOXYPEPTIDASE Q"/>
    <property type="match status" value="1"/>
</dbReference>
<dbReference type="GeneID" id="100637248"/>
<keyword evidence="10" id="KW-0479">Metal-binding</keyword>
<evidence type="ECO:0000256" key="5">
    <source>
        <dbReference type="ARBA" id="ARBA00010918"/>
    </source>
</evidence>
<keyword evidence="8" id="KW-0121">Carboxypeptidase</keyword>
<dbReference type="EnsemblMetazoa" id="XM_019994623.1">
    <property type="protein sequence ID" value="XP_019850182.1"/>
    <property type="gene ID" value="LOC100637248"/>
</dbReference>
<dbReference type="GO" id="GO:0032259">
    <property type="term" value="P:methylation"/>
    <property type="evidence" value="ECO:0007669"/>
    <property type="project" value="InterPro"/>
</dbReference>
<evidence type="ECO:0000256" key="19">
    <source>
        <dbReference type="ARBA" id="ARBA00023228"/>
    </source>
</evidence>
<organism evidence="24 25">
    <name type="scientific">Amphimedon queenslandica</name>
    <name type="common">Sponge</name>
    <dbReference type="NCBI Taxonomy" id="400682"/>
    <lineage>
        <taxon>Eukaryota</taxon>
        <taxon>Metazoa</taxon>
        <taxon>Porifera</taxon>
        <taxon>Demospongiae</taxon>
        <taxon>Heteroscleromorpha</taxon>
        <taxon>Haplosclerida</taxon>
        <taxon>Niphatidae</taxon>
        <taxon>Amphimedon</taxon>
    </lineage>
</organism>
<dbReference type="GO" id="GO:0006508">
    <property type="term" value="P:proteolysis"/>
    <property type="evidence" value="ECO:0007669"/>
    <property type="project" value="UniProtKB-KW"/>
</dbReference>
<dbReference type="InterPro" id="IPR002052">
    <property type="entry name" value="DNA_methylase_N6_adenine_CS"/>
</dbReference>
<dbReference type="SUPFAM" id="SSF53187">
    <property type="entry name" value="Zn-dependent exopeptidases"/>
    <property type="match status" value="1"/>
</dbReference>
<name>A0AAN0J070_AMPQE</name>
<dbReference type="AlphaFoldDB" id="A0AAN0J070"/>
<feature type="signal peptide" evidence="22">
    <location>
        <begin position="1"/>
        <end position="31"/>
    </location>
</feature>
<comment type="subunit">
    <text evidence="20">Homodimer. The monomeric form is inactive while the homodimer is active.</text>
</comment>
<evidence type="ECO:0000256" key="13">
    <source>
        <dbReference type="ARBA" id="ARBA00022824"/>
    </source>
</evidence>
<keyword evidence="17" id="KW-0865">Zymogen</keyword>
<comment type="similarity">
    <text evidence="5">Belongs to the peptidase M28 family.</text>
</comment>
<dbReference type="Pfam" id="PF04389">
    <property type="entry name" value="Peptidase_M28"/>
    <property type="match status" value="1"/>
</dbReference>
<dbReference type="GO" id="GO:0005615">
    <property type="term" value="C:extracellular space"/>
    <property type="evidence" value="ECO:0007669"/>
    <property type="project" value="TreeGrafter"/>
</dbReference>
<evidence type="ECO:0000313" key="24">
    <source>
        <dbReference type="EnsemblMetazoa" id="XP_019850182.1"/>
    </source>
</evidence>
<evidence type="ECO:0000259" key="23">
    <source>
        <dbReference type="Pfam" id="PF04389"/>
    </source>
</evidence>
<feature type="domain" description="Peptidase M28" evidence="23">
    <location>
        <begin position="274"/>
        <end position="461"/>
    </location>
</feature>
<feature type="chain" id="PRO_5042838876" description="Carboxypeptidase Q" evidence="22">
    <location>
        <begin position="32"/>
        <end position="476"/>
    </location>
</feature>
<sequence length="476" mass="52415">MKLFISAALATMEALSILSGILLLLLSGAQSHEPILSEKLIRDISNYSDIALKIIDYSLTGPGANQSYNRLATFVDRYGPRLSGSSNLEDSIDHMLYLLQQDGLDNVHGEEVNVTHWVRGNEKAQLLEPRSAELSILGLGSSVGTPEEGITADAVVMRSFDELEERKDEVKDRIVVFNPPYVSYPVTVAYRVNGASRASKYGAVATLIRTVGPFSIYSPHTGIQEYNSSVPAIPTACITIEDANMLDRLERAGERLTIHLYMEAQTLPMVISRNTVAEIKGSVYPDQVVVVSGHLDSWDVGQGAMDDGGGAFISWQALSIVRGLGLTPKRTLRLVMWTDEEAGGIGSQQYYQRHREDADKYSILFESDEGVFLPYGIQFSGSAEAKAILQQIGQLLVSINASEVYDNGGGTDVDWWREDKVPTASLANHNEHYFWYHHSNGDTMDVLDPEEMNLCSAVWAVYAYVLADLDDVLPRG</sequence>
<evidence type="ECO:0000256" key="22">
    <source>
        <dbReference type="SAM" id="SignalP"/>
    </source>
</evidence>
<dbReference type="GO" id="GO:0004180">
    <property type="term" value="F:carboxypeptidase activity"/>
    <property type="evidence" value="ECO:0007669"/>
    <property type="project" value="UniProtKB-KW"/>
</dbReference>
<dbReference type="GO" id="GO:0008168">
    <property type="term" value="F:methyltransferase activity"/>
    <property type="evidence" value="ECO:0007669"/>
    <property type="project" value="InterPro"/>
</dbReference>
<keyword evidence="9" id="KW-0645">Protease</keyword>
<dbReference type="Proteomes" id="UP000007879">
    <property type="component" value="Unassembled WGS sequence"/>
</dbReference>
<protein>
    <recommendedName>
        <fullName evidence="6">Carboxypeptidase Q</fullName>
    </recommendedName>
    <alternativeName>
        <fullName evidence="21">Plasma glutamate carboxypeptidase</fullName>
    </alternativeName>
</protein>
<dbReference type="GO" id="GO:0005783">
    <property type="term" value="C:endoplasmic reticulum"/>
    <property type="evidence" value="ECO:0007669"/>
    <property type="project" value="UniProtKB-SubCell"/>
</dbReference>
<accession>A0AAN0J070</accession>
<dbReference type="GO" id="GO:0046872">
    <property type="term" value="F:metal ion binding"/>
    <property type="evidence" value="ECO:0007669"/>
    <property type="project" value="UniProtKB-KW"/>
</dbReference>
<keyword evidence="13" id="KW-0256">Endoplasmic reticulum</keyword>
<keyword evidence="18" id="KW-0325">Glycoprotein</keyword>
<keyword evidence="11 22" id="KW-0732">Signal</keyword>
<dbReference type="Gene3D" id="3.40.630.10">
    <property type="entry name" value="Zn peptidases"/>
    <property type="match status" value="1"/>
</dbReference>
<evidence type="ECO:0000256" key="10">
    <source>
        <dbReference type="ARBA" id="ARBA00022723"/>
    </source>
</evidence>
<dbReference type="GO" id="GO:0070573">
    <property type="term" value="F:metallodipeptidase activity"/>
    <property type="evidence" value="ECO:0007669"/>
    <property type="project" value="InterPro"/>
</dbReference>
<dbReference type="GO" id="GO:0005794">
    <property type="term" value="C:Golgi apparatus"/>
    <property type="evidence" value="ECO:0007669"/>
    <property type="project" value="UniProtKB-SubCell"/>
</dbReference>
<reference evidence="25" key="1">
    <citation type="journal article" date="2010" name="Nature">
        <title>The Amphimedon queenslandica genome and the evolution of animal complexity.</title>
        <authorList>
            <person name="Srivastava M."/>
            <person name="Simakov O."/>
            <person name="Chapman J."/>
            <person name="Fahey B."/>
            <person name="Gauthier M.E."/>
            <person name="Mitros T."/>
            <person name="Richards G.S."/>
            <person name="Conaco C."/>
            <person name="Dacre M."/>
            <person name="Hellsten U."/>
            <person name="Larroux C."/>
            <person name="Putnam N.H."/>
            <person name="Stanke M."/>
            <person name="Adamska M."/>
            <person name="Darling A."/>
            <person name="Degnan S.M."/>
            <person name="Oakley T.H."/>
            <person name="Plachetzki D.C."/>
            <person name="Zhai Y."/>
            <person name="Adamski M."/>
            <person name="Calcino A."/>
            <person name="Cummins S.F."/>
            <person name="Goodstein D.M."/>
            <person name="Harris C."/>
            <person name="Jackson D.J."/>
            <person name="Leys S.P."/>
            <person name="Shu S."/>
            <person name="Woodcroft B.J."/>
            <person name="Vervoort M."/>
            <person name="Kosik K.S."/>
            <person name="Manning G."/>
            <person name="Degnan B.M."/>
            <person name="Rokhsar D.S."/>
        </authorList>
    </citation>
    <scope>NUCLEOTIDE SEQUENCE [LARGE SCALE GENOMIC DNA]</scope>
</reference>
<evidence type="ECO:0000256" key="20">
    <source>
        <dbReference type="ARBA" id="ARBA00025833"/>
    </source>
</evidence>
<evidence type="ECO:0000256" key="15">
    <source>
        <dbReference type="ARBA" id="ARBA00023034"/>
    </source>
</evidence>
<dbReference type="GO" id="GO:0003676">
    <property type="term" value="F:nucleic acid binding"/>
    <property type="evidence" value="ECO:0007669"/>
    <property type="project" value="InterPro"/>
</dbReference>
<evidence type="ECO:0000256" key="2">
    <source>
        <dbReference type="ARBA" id="ARBA00004371"/>
    </source>
</evidence>
<evidence type="ECO:0000256" key="3">
    <source>
        <dbReference type="ARBA" id="ARBA00004555"/>
    </source>
</evidence>
<dbReference type="PANTHER" id="PTHR12053">
    <property type="entry name" value="PROTEASE FAMILY M28 PLASMA GLUTAMATE CARBOXYPEPTIDASE-RELATED"/>
    <property type="match status" value="1"/>
</dbReference>
<evidence type="ECO:0000313" key="25">
    <source>
        <dbReference type="Proteomes" id="UP000007879"/>
    </source>
</evidence>
<keyword evidence="12" id="KW-0378">Hydrolase</keyword>
<comment type="subcellular location">
    <subcellularLocation>
        <location evidence="1">Endoplasmic reticulum</location>
    </subcellularLocation>
    <subcellularLocation>
        <location evidence="3">Golgi apparatus</location>
    </subcellularLocation>
    <subcellularLocation>
        <location evidence="2">Lysosome</location>
    </subcellularLocation>
    <subcellularLocation>
        <location evidence="4">Secreted</location>
    </subcellularLocation>
</comment>
<evidence type="ECO:0000256" key="6">
    <source>
        <dbReference type="ARBA" id="ARBA00014116"/>
    </source>
</evidence>
<dbReference type="Gene3D" id="3.50.30.30">
    <property type="match status" value="1"/>
</dbReference>
<keyword evidence="16" id="KW-0482">Metalloprotease</keyword>
<evidence type="ECO:0000256" key="4">
    <source>
        <dbReference type="ARBA" id="ARBA00004613"/>
    </source>
</evidence>